<dbReference type="CDD" id="cd04163">
    <property type="entry name" value="Era"/>
    <property type="match status" value="1"/>
</dbReference>
<dbReference type="InterPro" id="IPR006073">
    <property type="entry name" value="GTP-bd"/>
</dbReference>
<dbReference type="GO" id="GO:0000028">
    <property type="term" value="P:ribosomal small subunit assembly"/>
    <property type="evidence" value="ECO:0007669"/>
    <property type="project" value="TreeGrafter"/>
</dbReference>
<keyword evidence="6" id="KW-1003">Cell membrane</keyword>
<dbReference type="NCBIfam" id="TIGR00231">
    <property type="entry name" value="small_GTP"/>
    <property type="match status" value="1"/>
</dbReference>
<evidence type="ECO:0000313" key="12">
    <source>
        <dbReference type="Proteomes" id="UP000178450"/>
    </source>
</evidence>
<proteinExistence type="inferred from homology"/>
<dbReference type="Pfam" id="PF01926">
    <property type="entry name" value="MMR_HSR1"/>
    <property type="match status" value="1"/>
</dbReference>
<dbReference type="GO" id="GO:0070181">
    <property type="term" value="F:small ribosomal subunit rRNA binding"/>
    <property type="evidence" value="ECO:0007669"/>
    <property type="project" value="UniProtKB-UniRule"/>
</dbReference>
<dbReference type="InterPro" id="IPR004044">
    <property type="entry name" value="KH_dom_type_2"/>
</dbReference>
<feature type="binding site" evidence="6">
    <location>
        <begin position="18"/>
        <end position="25"/>
    </location>
    <ligand>
        <name>GTP</name>
        <dbReference type="ChEBI" id="CHEBI:37565"/>
    </ligand>
</feature>
<reference evidence="11 12" key="1">
    <citation type="journal article" date="2016" name="Nat. Commun.">
        <title>Thousands of microbial genomes shed light on interconnected biogeochemical processes in an aquifer system.</title>
        <authorList>
            <person name="Anantharaman K."/>
            <person name="Brown C.T."/>
            <person name="Hug L.A."/>
            <person name="Sharon I."/>
            <person name="Castelle C.J."/>
            <person name="Probst A.J."/>
            <person name="Thomas B.C."/>
            <person name="Singh A."/>
            <person name="Wilkins M.J."/>
            <person name="Karaoz U."/>
            <person name="Brodie E.L."/>
            <person name="Williams K.H."/>
            <person name="Hubbard S.S."/>
            <person name="Banfield J.F."/>
        </authorList>
    </citation>
    <scope>NUCLEOTIDE SEQUENCE [LARGE SCALE GENOMIC DNA]</scope>
</reference>
<dbReference type="InterPro" id="IPR009019">
    <property type="entry name" value="KH_sf_prok-type"/>
</dbReference>
<dbReference type="InterPro" id="IPR015946">
    <property type="entry name" value="KH_dom-like_a/b"/>
</dbReference>
<comment type="caution">
    <text evidence="11">The sequence shown here is derived from an EMBL/GenBank/DDBJ whole genome shotgun (WGS) entry which is preliminary data.</text>
</comment>
<organism evidence="11 12">
    <name type="scientific">Candidatus Roizmanbacteria bacterium RIFOXYA1_FULL_41_12</name>
    <dbReference type="NCBI Taxonomy" id="1802082"/>
    <lineage>
        <taxon>Bacteria</taxon>
        <taxon>Candidatus Roizmaniibacteriota</taxon>
    </lineage>
</organism>
<feature type="domain" description="Era-type G" evidence="10">
    <location>
        <begin position="10"/>
        <end position="177"/>
    </location>
</feature>
<keyword evidence="6" id="KW-0699">rRNA-binding</keyword>
<dbReference type="PROSITE" id="PS50823">
    <property type="entry name" value="KH_TYPE_2"/>
    <property type="match status" value="1"/>
</dbReference>
<keyword evidence="6" id="KW-0690">Ribosome biogenesis</keyword>
<feature type="binding site" evidence="6">
    <location>
        <begin position="65"/>
        <end position="69"/>
    </location>
    <ligand>
        <name>GTP</name>
        <dbReference type="ChEBI" id="CHEBI:37565"/>
    </ligand>
</feature>
<dbReference type="EMBL" id="MGBG01000023">
    <property type="protein sequence ID" value="OGK63174.1"/>
    <property type="molecule type" value="Genomic_DNA"/>
</dbReference>
<evidence type="ECO:0000256" key="3">
    <source>
        <dbReference type="ARBA" id="ARBA00022741"/>
    </source>
</evidence>
<evidence type="ECO:0000256" key="1">
    <source>
        <dbReference type="ARBA" id="ARBA00007921"/>
    </source>
</evidence>
<keyword evidence="5 6" id="KW-0342">GTP-binding</keyword>
<evidence type="ECO:0000256" key="7">
    <source>
        <dbReference type="PROSITE-ProRule" id="PRU01050"/>
    </source>
</evidence>
<dbReference type="Gene3D" id="3.40.50.300">
    <property type="entry name" value="P-loop containing nucleotide triphosphate hydrolases"/>
    <property type="match status" value="1"/>
</dbReference>
<evidence type="ECO:0000256" key="6">
    <source>
        <dbReference type="HAMAP-Rule" id="MF_00367"/>
    </source>
</evidence>
<evidence type="ECO:0000259" key="9">
    <source>
        <dbReference type="PROSITE" id="PS50823"/>
    </source>
</evidence>
<comment type="function">
    <text evidence="6">An essential GTPase that binds both GDP and GTP, with rapid nucleotide exchange. Plays a role in 16S rRNA processing and 30S ribosomal subunit biogenesis and possibly also in cell cycle regulation and energy metabolism.</text>
</comment>
<keyword evidence="6" id="KW-0472">Membrane</keyword>
<keyword evidence="6" id="KW-0963">Cytoplasm</keyword>
<dbReference type="SUPFAM" id="SSF52540">
    <property type="entry name" value="P-loop containing nucleoside triphosphate hydrolases"/>
    <property type="match status" value="1"/>
</dbReference>
<dbReference type="SUPFAM" id="SSF54814">
    <property type="entry name" value="Prokaryotic type KH domain (KH-domain type II)"/>
    <property type="match status" value="1"/>
</dbReference>
<dbReference type="GO" id="GO:0005525">
    <property type="term" value="F:GTP binding"/>
    <property type="evidence" value="ECO:0007669"/>
    <property type="project" value="UniProtKB-UniRule"/>
</dbReference>
<evidence type="ECO:0000256" key="5">
    <source>
        <dbReference type="ARBA" id="ARBA00023134"/>
    </source>
</evidence>
<protein>
    <recommendedName>
        <fullName evidence="2 6">GTPase Era</fullName>
    </recommendedName>
</protein>
<dbReference type="PANTHER" id="PTHR42698:SF1">
    <property type="entry name" value="GTPASE ERA, MITOCHONDRIAL"/>
    <property type="match status" value="1"/>
</dbReference>
<dbReference type="PANTHER" id="PTHR42698">
    <property type="entry name" value="GTPASE ERA"/>
    <property type="match status" value="1"/>
</dbReference>
<evidence type="ECO:0000256" key="8">
    <source>
        <dbReference type="RuleBase" id="RU003761"/>
    </source>
</evidence>
<dbReference type="NCBIfam" id="TIGR00436">
    <property type="entry name" value="era"/>
    <property type="match status" value="1"/>
</dbReference>
<dbReference type="GO" id="GO:0005829">
    <property type="term" value="C:cytosol"/>
    <property type="evidence" value="ECO:0007669"/>
    <property type="project" value="TreeGrafter"/>
</dbReference>
<keyword evidence="3 6" id="KW-0547">Nucleotide-binding</keyword>
<dbReference type="AlphaFoldDB" id="A0A1F7K5R4"/>
<comment type="subcellular location">
    <subcellularLocation>
        <location evidence="6">Cytoplasm</location>
    </subcellularLocation>
    <subcellularLocation>
        <location evidence="6">Cell membrane</location>
        <topology evidence="6">Peripheral membrane protein</topology>
    </subcellularLocation>
</comment>
<accession>A0A1F7K5R4</accession>
<dbReference type="Pfam" id="PF07650">
    <property type="entry name" value="KH_2"/>
    <property type="match status" value="1"/>
</dbReference>
<dbReference type="PROSITE" id="PS51713">
    <property type="entry name" value="G_ERA"/>
    <property type="match status" value="1"/>
</dbReference>
<dbReference type="InterPro" id="IPR027417">
    <property type="entry name" value="P-loop_NTPase"/>
</dbReference>
<dbReference type="Proteomes" id="UP000178450">
    <property type="component" value="Unassembled WGS sequence"/>
</dbReference>
<dbReference type="NCBIfam" id="NF000908">
    <property type="entry name" value="PRK00089.1"/>
    <property type="match status" value="1"/>
</dbReference>
<feature type="domain" description="KH type-2" evidence="9">
    <location>
        <begin position="211"/>
        <end position="288"/>
    </location>
</feature>
<dbReference type="PRINTS" id="PR00326">
    <property type="entry name" value="GTP1OBG"/>
</dbReference>
<dbReference type="InterPro" id="IPR005225">
    <property type="entry name" value="Small_GTP-bd"/>
</dbReference>
<evidence type="ECO:0000313" key="11">
    <source>
        <dbReference type="EMBL" id="OGK63174.1"/>
    </source>
</evidence>
<feature type="region of interest" description="G5" evidence="7">
    <location>
        <begin position="155"/>
        <end position="157"/>
    </location>
</feature>
<feature type="region of interest" description="G4" evidence="7">
    <location>
        <begin position="129"/>
        <end position="132"/>
    </location>
</feature>
<name>A0A1F7K5R4_9BACT</name>
<sequence>MNKTKTPNKHSAVVLILGRPNVGKSTFVNNLLGTKVSITSPKSQTTRFSIKALYEDERGQLLFIDTPGIFKKAEDKLSRKINRRAQESIDGDFDVALYVVDHTRHRDYEEGKVLGIVRKIKKPVILIINKIDIKSPSYLSEYRFLEDEISEIYKISGLNRTHVKPLLDSLFEKAKRPYPLVDKDQFSYPALNVSSKIFIEELIREKVYLFTREEVPYKTAVRVLEVTERKNKTLYIKAVVLTLDKRYKKMLIGREGRMIKEIGMAARKELELSRGKKVYLDLSVDTDYHILD</sequence>
<feature type="region of interest" description="G2" evidence="7">
    <location>
        <begin position="44"/>
        <end position="48"/>
    </location>
</feature>
<keyword evidence="4 6" id="KW-0694">RNA-binding</keyword>
<feature type="region of interest" description="G1" evidence="7">
    <location>
        <begin position="18"/>
        <end position="25"/>
    </location>
</feature>
<dbReference type="GO" id="GO:0003924">
    <property type="term" value="F:GTPase activity"/>
    <property type="evidence" value="ECO:0007669"/>
    <property type="project" value="UniProtKB-UniRule"/>
</dbReference>
<evidence type="ECO:0000256" key="2">
    <source>
        <dbReference type="ARBA" id="ARBA00020484"/>
    </source>
</evidence>
<evidence type="ECO:0000256" key="4">
    <source>
        <dbReference type="ARBA" id="ARBA00022884"/>
    </source>
</evidence>
<dbReference type="InterPro" id="IPR030388">
    <property type="entry name" value="G_ERA_dom"/>
</dbReference>
<dbReference type="InterPro" id="IPR005662">
    <property type="entry name" value="GTPase_Era-like"/>
</dbReference>
<comment type="subunit">
    <text evidence="6">Monomer.</text>
</comment>
<evidence type="ECO:0000259" key="10">
    <source>
        <dbReference type="PROSITE" id="PS51713"/>
    </source>
</evidence>
<dbReference type="CDD" id="cd22534">
    <property type="entry name" value="KH-II_Era"/>
    <property type="match status" value="1"/>
</dbReference>
<comment type="similarity">
    <text evidence="1 6 7 8">Belongs to the TRAFAC class TrmE-Era-EngA-EngB-Septin-like GTPase superfamily. Era GTPase family.</text>
</comment>
<dbReference type="GO" id="GO:0005886">
    <property type="term" value="C:plasma membrane"/>
    <property type="evidence" value="ECO:0007669"/>
    <property type="project" value="UniProtKB-SubCell"/>
</dbReference>
<dbReference type="GO" id="GO:0043024">
    <property type="term" value="F:ribosomal small subunit binding"/>
    <property type="evidence" value="ECO:0007669"/>
    <property type="project" value="TreeGrafter"/>
</dbReference>
<dbReference type="Gene3D" id="3.30.300.20">
    <property type="match status" value="1"/>
</dbReference>
<dbReference type="HAMAP" id="MF_00367">
    <property type="entry name" value="GTPase_Era"/>
    <property type="match status" value="1"/>
</dbReference>
<feature type="region of interest" description="G3" evidence="7">
    <location>
        <begin position="65"/>
        <end position="68"/>
    </location>
</feature>
<gene>
    <name evidence="6" type="primary">era</name>
    <name evidence="11" type="ORF">A2209_02875</name>
</gene>
<feature type="binding site" evidence="6">
    <location>
        <begin position="129"/>
        <end position="132"/>
    </location>
    <ligand>
        <name>GTP</name>
        <dbReference type="ChEBI" id="CHEBI:37565"/>
    </ligand>
</feature>